<dbReference type="SUPFAM" id="SSF48208">
    <property type="entry name" value="Six-hairpin glycosidases"/>
    <property type="match status" value="1"/>
</dbReference>
<feature type="chain" id="PRO_5041453620" description="Alpha-L-rhamnosidase six-hairpin glycosidase domain-containing protein" evidence="1">
    <location>
        <begin position="18"/>
        <end position="664"/>
    </location>
</feature>
<evidence type="ECO:0000313" key="4">
    <source>
        <dbReference type="Proteomes" id="UP001160390"/>
    </source>
</evidence>
<evidence type="ECO:0000256" key="1">
    <source>
        <dbReference type="SAM" id="SignalP"/>
    </source>
</evidence>
<reference evidence="3" key="1">
    <citation type="submission" date="2023-01" db="EMBL/GenBank/DDBJ databases">
        <authorList>
            <person name="Piombo E."/>
        </authorList>
    </citation>
    <scope>NUCLEOTIDE SEQUENCE</scope>
</reference>
<dbReference type="GO" id="GO:0003824">
    <property type="term" value="F:catalytic activity"/>
    <property type="evidence" value="ECO:0007669"/>
    <property type="project" value="UniProtKB-ARBA"/>
</dbReference>
<sequence length="664" mass="72027">MAQRITALISIAAFAAASCWRDTTCSGPSEASFPGPWEANILSPSSRFIHPKSVVSLSSGQVISAYEDGTQLALNGSQPSFVLDFGLEVGGIVSFDYILSQAGNVSLGLAFTEAKDFIGKNSDSSRGGSGGRPGDGPLLATLSSAGSGHYSMPIEKLRGGFRYMTSFIQLAEAGIAVTLTNITLEIGFQPTWSNLRAYQGYFHSEDELLNKIWYSGAYTVQTNSAPGNTGQNRLSGSERGWRNNGVITSADTVLLDGAKRDRFVWIGDMGTAVPSAFTGTGDLDSTRYALLAIYDNQRSDGMFPKAGPPYVVLDSDTYHLWAMIGTYNYFLYSGDAEFAANVWSKFEAATDYALSLITTSGIVKVKQAADWGRQTFANERASASMLLYRALVYGGSMASWLEDRSMLEGRPASSYKEKADLLREAILTELWDEEVGAFTDSPKNATLYPQDANSMALAFGVLANDTERISRVTDYLASNWTPIGPSCPELPQNVSPFMSSVELEAHFRAGRPDRALELMRSLWGWYLSNENGTQSTTPEGFLIDGSWHYRFNKGYSNGPAYMSHAHCWSSGPTSTLTEHMLGLHITKPAGEDWQLKPASFKELSSFEAGFTTKLGKFSAKVTVEGDRATIEWNTPKGTKGLLALPGEMSRQVPGGEGKTTISIK</sequence>
<evidence type="ECO:0000313" key="3">
    <source>
        <dbReference type="EMBL" id="CAI6042931.1"/>
    </source>
</evidence>
<accession>A0AA35PTN1</accession>
<evidence type="ECO:0000259" key="2">
    <source>
        <dbReference type="Pfam" id="PF17389"/>
    </source>
</evidence>
<dbReference type="PANTHER" id="PTHR34987">
    <property type="entry name" value="C, PUTATIVE (AFU_ORTHOLOGUE AFUA_3G02880)-RELATED"/>
    <property type="match status" value="1"/>
</dbReference>
<feature type="domain" description="Alpha-L-rhamnosidase six-hairpin glycosidase" evidence="2">
    <location>
        <begin position="253"/>
        <end position="476"/>
    </location>
</feature>
<dbReference type="InterPro" id="IPR012341">
    <property type="entry name" value="6hp_glycosidase-like_sf"/>
</dbReference>
<feature type="signal peptide" evidence="1">
    <location>
        <begin position="1"/>
        <end position="17"/>
    </location>
</feature>
<dbReference type="PANTHER" id="PTHR34987:SF5">
    <property type="entry name" value="ALPHA-RHAMNOSIDASE"/>
    <property type="match status" value="1"/>
</dbReference>
<dbReference type="PROSITE" id="PS51257">
    <property type="entry name" value="PROKAR_LIPOPROTEIN"/>
    <property type="match status" value="1"/>
</dbReference>
<comment type="caution">
    <text evidence="3">The sequence shown here is derived from an EMBL/GenBank/DDBJ whole genome shotgun (WGS) entry which is preliminary data.</text>
</comment>
<gene>
    <name evidence="3" type="ORF">CCHLO57077_00017248</name>
</gene>
<organism evidence="3 4">
    <name type="scientific">Clonostachys chloroleuca</name>
    <dbReference type="NCBI Taxonomy" id="1926264"/>
    <lineage>
        <taxon>Eukaryota</taxon>
        <taxon>Fungi</taxon>
        <taxon>Dikarya</taxon>
        <taxon>Ascomycota</taxon>
        <taxon>Pezizomycotina</taxon>
        <taxon>Sordariomycetes</taxon>
        <taxon>Hypocreomycetidae</taxon>
        <taxon>Hypocreales</taxon>
        <taxon>Bionectriaceae</taxon>
        <taxon>Clonostachys</taxon>
    </lineage>
</organism>
<dbReference type="Gene3D" id="1.50.10.10">
    <property type="match status" value="1"/>
</dbReference>
<dbReference type="EMBL" id="CABFNP030000549">
    <property type="protein sequence ID" value="CAI6042931.1"/>
    <property type="molecule type" value="Genomic_DNA"/>
</dbReference>
<dbReference type="AlphaFoldDB" id="A0AA35PTN1"/>
<keyword evidence="4" id="KW-1185">Reference proteome</keyword>
<dbReference type="Gene3D" id="2.60.420.10">
    <property type="entry name" value="Maltose phosphorylase, domain 3"/>
    <property type="match status" value="1"/>
</dbReference>
<dbReference type="InterPro" id="IPR035396">
    <property type="entry name" value="Bac_rhamnosid6H"/>
</dbReference>
<protein>
    <recommendedName>
        <fullName evidence="2">Alpha-L-rhamnosidase six-hairpin glycosidase domain-containing protein</fullName>
    </recommendedName>
</protein>
<dbReference type="InterPro" id="IPR008928">
    <property type="entry name" value="6-hairpin_glycosidase_sf"/>
</dbReference>
<dbReference type="Proteomes" id="UP001160390">
    <property type="component" value="Unassembled WGS sequence"/>
</dbReference>
<proteinExistence type="predicted"/>
<dbReference type="Pfam" id="PF17389">
    <property type="entry name" value="Bac_rhamnosid6H"/>
    <property type="match status" value="1"/>
</dbReference>
<keyword evidence="1" id="KW-0732">Signal</keyword>
<dbReference type="GO" id="GO:0005975">
    <property type="term" value="P:carbohydrate metabolic process"/>
    <property type="evidence" value="ECO:0007669"/>
    <property type="project" value="InterPro"/>
</dbReference>
<name>A0AA35PTN1_9HYPO</name>